<evidence type="ECO:0000313" key="1">
    <source>
        <dbReference type="EMBL" id="VDO89216.1"/>
    </source>
</evidence>
<name>A0A3P7YM02_9TREM</name>
<dbReference type="AlphaFoldDB" id="A0A3P7YM02"/>
<keyword evidence="2" id="KW-1185">Reference proteome</keyword>
<proteinExistence type="predicted"/>
<evidence type="ECO:0000313" key="2">
    <source>
        <dbReference type="Proteomes" id="UP000269396"/>
    </source>
</evidence>
<sequence>MLTEIHTSQLAESHRLFKPPNGFSLNDLEESCKCLITVEHNCHLAIVDELIRRENVSLLGIKYERKIELCLNWLQENIKIINLATQTEDMKLLEQMNLFKVYLIHLTTTTTHEHSQEFQQEFPLHHLIITRHQIISSQQKHSAFMNDTETYIHLKLYKLNELLQRLTISSMPQLQWDKYQNQWNHLLIINNQLQMKLYHRENDLKFYQEWLDYCLQFNNQFEIINNQFKQFNQLIKENQIHLVNTYLDQLQIDINQLVIWIESVKTLLNRIDHSEVKQFDDDNNHQSRSYLQINIRHSLESIQLYHSNLEKILLDISQWNTTIKNVYGLLNEMNEELLWIKVS</sequence>
<organism evidence="1 2">
    <name type="scientific">Schistosoma mattheei</name>
    <dbReference type="NCBI Taxonomy" id="31246"/>
    <lineage>
        <taxon>Eukaryota</taxon>
        <taxon>Metazoa</taxon>
        <taxon>Spiralia</taxon>
        <taxon>Lophotrochozoa</taxon>
        <taxon>Platyhelminthes</taxon>
        <taxon>Trematoda</taxon>
        <taxon>Digenea</taxon>
        <taxon>Strigeidida</taxon>
        <taxon>Schistosomatoidea</taxon>
        <taxon>Schistosomatidae</taxon>
        <taxon>Schistosoma</taxon>
    </lineage>
</organism>
<accession>A0A3P7YM02</accession>
<dbReference type="Proteomes" id="UP000269396">
    <property type="component" value="Unassembled WGS sequence"/>
</dbReference>
<protein>
    <submittedName>
        <fullName evidence="1">Uncharacterized protein</fullName>
    </submittedName>
</protein>
<reference evidence="1 2" key="1">
    <citation type="submission" date="2018-11" db="EMBL/GenBank/DDBJ databases">
        <authorList>
            <consortium name="Pathogen Informatics"/>
        </authorList>
    </citation>
    <scope>NUCLEOTIDE SEQUENCE [LARGE SCALE GENOMIC DNA]</scope>
    <source>
        <strain>Denwood</strain>
        <strain evidence="2">Zambia</strain>
    </source>
</reference>
<dbReference type="Gene3D" id="1.20.58.60">
    <property type="match status" value="1"/>
</dbReference>
<gene>
    <name evidence="1" type="ORF">SMTD_LOCUS2737</name>
</gene>
<dbReference type="EMBL" id="UZAL01004104">
    <property type="protein sequence ID" value="VDO89216.1"/>
    <property type="molecule type" value="Genomic_DNA"/>
</dbReference>